<feature type="compositionally biased region" description="Basic and acidic residues" evidence="1">
    <location>
        <begin position="38"/>
        <end position="58"/>
    </location>
</feature>
<dbReference type="SUPFAM" id="SSF69047">
    <property type="entry name" value="Hypothetical protein YjbJ"/>
    <property type="match status" value="1"/>
</dbReference>
<evidence type="ECO:0000313" key="3">
    <source>
        <dbReference type="Proteomes" id="UP000612893"/>
    </source>
</evidence>
<feature type="compositionally biased region" description="Basic and acidic residues" evidence="1">
    <location>
        <begin position="1"/>
        <end position="26"/>
    </location>
</feature>
<comment type="caution">
    <text evidence="2">The sequence shown here is derived from an EMBL/GenBank/DDBJ whole genome shotgun (WGS) entry which is preliminary data.</text>
</comment>
<accession>A0A934JYC7</accession>
<gene>
    <name evidence="2" type="ORF">JF922_08545</name>
</gene>
<dbReference type="Proteomes" id="UP000612893">
    <property type="component" value="Unassembled WGS sequence"/>
</dbReference>
<protein>
    <submittedName>
        <fullName evidence="2">CsbD family protein</fullName>
    </submittedName>
</protein>
<evidence type="ECO:0000313" key="2">
    <source>
        <dbReference type="EMBL" id="MBJ7598121.1"/>
    </source>
</evidence>
<evidence type="ECO:0000256" key="1">
    <source>
        <dbReference type="SAM" id="MobiDB-lite"/>
    </source>
</evidence>
<dbReference type="AlphaFoldDB" id="A0A934JYC7"/>
<dbReference type="RefSeq" id="WP_338200866.1">
    <property type="nucleotide sequence ID" value="NZ_JAEKNR010000095.1"/>
</dbReference>
<organism evidence="2 3">
    <name type="scientific">Candidatus Nephthysia bennettiae</name>
    <dbReference type="NCBI Taxonomy" id="3127016"/>
    <lineage>
        <taxon>Bacteria</taxon>
        <taxon>Bacillati</taxon>
        <taxon>Candidatus Dormiibacterota</taxon>
        <taxon>Candidatus Dormibacteria</taxon>
        <taxon>Candidatus Dormibacterales</taxon>
        <taxon>Candidatus Dormibacteraceae</taxon>
        <taxon>Candidatus Nephthysia</taxon>
    </lineage>
</organism>
<name>A0A934JYC7_9BACT</name>
<reference evidence="2" key="1">
    <citation type="submission" date="2020-10" db="EMBL/GenBank/DDBJ databases">
        <title>Ca. Dormibacterota MAGs.</title>
        <authorList>
            <person name="Montgomery K."/>
        </authorList>
    </citation>
    <scope>NUCLEOTIDE SEQUENCE [LARGE SCALE GENOMIC DNA]</scope>
    <source>
        <strain evidence="2">SC8812_S17_10</strain>
    </source>
</reference>
<keyword evidence="3" id="KW-1185">Reference proteome</keyword>
<sequence>MKDKITGKAEEIKGKVTGDKTEEMKGKARQTIGGVKQTGKEVAYDAEHPAPEETDDRV</sequence>
<dbReference type="InterPro" id="IPR036629">
    <property type="entry name" value="YjbJ_sf"/>
</dbReference>
<proteinExistence type="predicted"/>
<dbReference type="EMBL" id="JAEKNR010000095">
    <property type="protein sequence ID" value="MBJ7598121.1"/>
    <property type="molecule type" value="Genomic_DNA"/>
</dbReference>
<feature type="region of interest" description="Disordered" evidence="1">
    <location>
        <begin position="1"/>
        <end position="58"/>
    </location>
</feature>